<dbReference type="Proteomes" id="UP000192448">
    <property type="component" value="Unassembled WGS sequence"/>
</dbReference>
<keyword evidence="2" id="KW-1185">Reference proteome</keyword>
<organism evidence="1 2">
    <name type="scientific">Mycobacterium aquaticum</name>
    <dbReference type="NCBI Taxonomy" id="1927124"/>
    <lineage>
        <taxon>Bacteria</taxon>
        <taxon>Bacillati</taxon>
        <taxon>Actinomycetota</taxon>
        <taxon>Actinomycetes</taxon>
        <taxon>Mycobacteriales</taxon>
        <taxon>Mycobacteriaceae</taxon>
        <taxon>Mycobacterium</taxon>
    </lineage>
</organism>
<accession>A0A1X0A010</accession>
<sequence>MLDFYRGTLTTRRLWVLIRDLFKRPESSLVRAINDGQPGWSPTDHLIADLWALLLRVNSNPNSPHPDHPVRAAMEEKARAAAHAARIAELKADYAKRKRAYSKEIREEAM</sequence>
<reference evidence="1 2" key="1">
    <citation type="submission" date="2017-02" db="EMBL/GenBank/DDBJ databases">
        <title>The new phylogeny of genus Mycobacterium.</title>
        <authorList>
            <person name="Tortoli E."/>
            <person name="Trovato A."/>
            <person name="Cirillo D.M."/>
        </authorList>
    </citation>
    <scope>NUCLEOTIDE SEQUENCE [LARGE SCALE GENOMIC DNA]</scope>
    <source>
        <strain evidence="1 2">RW6</strain>
    </source>
</reference>
<protein>
    <submittedName>
        <fullName evidence="1">Uncharacterized protein</fullName>
    </submittedName>
</protein>
<dbReference type="AlphaFoldDB" id="A0A1X0A010"/>
<dbReference type="OrthoDB" id="4764823at2"/>
<proteinExistence type="predicted"/>
<dbReference type="STRING" id="1927124.BST13_35185"/>
<name>A0A1X0A010_9MYCO</name>
<dbReference type="EMBL" id="MVHF01000062">
    <property type="protein sequence ID" value="ORA23399.1"/>
    <property type="molecule type" value="Genomic_DNA"/>
</dbReference>
<gene>
    <name evidence="1" type="ORF">BST13_35185</name>
</gene>
<comment type="caution">
    <text evidence="1">The sequence shown here is derived from an EMBL/GenBank/DDBJ whole genome shotgun (WGS) entry which is preliminary data.</text>
</comment>
<evidence type="ECO:0000313" key="1">
    <source>
        <dbReference type="EMBL" id="ORA23399.1"/>
    </source>
</evidence>
<evidence type="ECO:0000313" key="2">
    <source>
        <dbReference type="Proteomes" id="UP000192448"/>
    </source>
</evidence>